<dbReference type="Proteomes" id="UP000361836">
    <property type="component" value="Unassembled WGS sequence"/>
</dbReference>
<organism evidence="7 8">
    <name type="scientific">Collinsella aerofaciens</name>
    <dbReference type="NCBI Taxonomy" id="74426"/>
    <lineage>
        <taxon>Bacteria</taxon>
        <taxon>Bacillati</taxon>
        <taxon>Actinomycetota</taxon>
        <taxon>Coriobacteriia</taxon>
        <taxon>Coriobacteriales</taxon>
        <taxon>Coriobacteriaceae</taxon>
        <taxon>Collinsella</taxon>
    </lineage>
</organism>
<feature type="active site" description="Nucleophile" evidence="4">
    <location>
        <position position="379"/>
    </location>
</feature>
<dbReference type="NCBIfam" id="TIGR01233">
    <property type="entry name" value="lacG"/>
    <property type="match status" value="1"/>
</dbReference>
<dbReference type="FunFam" id="3.20.20.80:FF:000004">
    <property type="entry name" value="Beta-glucosidase 6-phospho-beta-glucosidase"/>
    <property type="match status" value="1"/>
</dbReference>
<accession>A0A5K1IZK8</accession>
<dbReference type="UniPathway" id="UPA00542">
    <property type="reaction ID" value="UER00605"/>
</dbReference>
<dbReference type="PRINTS" id="PR00131">
    <property type="entry name" value="GLHYDRLASE1"/>
</dbReference>
<dbReference type="InterPro" id="IPR033132">
    <property type="entry name" value="GH_1_N_CS"/>
</dbReference>
<dbReference type="SUPFAM" id="SSF51445">
    <property type="entry name" value="(Trans)glycosidases"/>
    <property type="match status" value="1"/>
</dbReference>
<evidence type="ECO:0000256" key="3">
    <source>
        <dbReference type="ARBA" id="ARBA00023295"/>
    </source>
</evidence>
<dbReference type="EC" id="3.2.1.85" evidence="6"/>
<comment type="catalytic activity">
    <reaction evidence="6">
        <text>a 6-phospho-beta-D-galactoside + H2O = D-galactose 6-phosphate + an alcohol</text>
        <dbReference type="Rhea" id="RHEA:24568"/>
        <dbReference type="ChEBI" id="CHEBI:15377"/>
        <dbReference type="ChEBI" id="CHEBI:30879"/>
        <dbReference type="ChEBI" id="CHEBI:58534"/>
        <dbReference type="ChEBI" id="CHEBI:91004"/>
        <dbReference type="EC" id="3.2.1.85"/>
    </reaction>
</comment>
<dbReference type="PANTHER" id="PTHR10353:SF36">
    <property type="entry name" value="LP05116P"/>
    <property type="match status" value="1"/>
</dbReference>
<gene>
    <name evidence="7" type="primary">lacG_1</name>
    <name evidence="7" type="ORF">KCJAJFAP_00128</name>
</gene>
<reference evidence="7 8" key="1">
    <citation type="submission" date="2019-10" db="EMBL/GenBank/DDBJ databases">
        <authorList>
            <person name="Wolf R A."/>
        </authorList>
    </citation>
    <scope>NUCLEOTIDE SEQUENCE [LARGE SCALE GENOMIC DNA]</scope>
    <source>
        <strain evidence="7">Collinsella_aerofaciens_MC2</strain>
    </source>
</reference>
<evidence type="ECO:0000256" key="6">
    <source>
        <dbReference type="RuleBase" id="RU004469"/>
    </source>
</evidence>
<evidence type="ECO:0000313" key="7">
    <source>
        <dbReference type="EMBL" id="VWL95097.1"/>
    </source>
</evidence>
<dbReference type="GO" id="GO:0019512">
    <property type="term" value="P:lactose catabolic process via tagatose-6-phosphate"/>
    <property type="evidence" value="ECO:0007669"/>
    <property type="project" value="InterPro"/>
</dbReference>
<dbReference type="Gene3D" id="3.20.20.80">
    <property type="entry name" value="Glycosidases"/>
    <property type="match status" value="1"/>
</dbReference>
<keyword evidence="8" id="KW-1185">Reference proteome</keyword>
<evidence type="ECO:0000256" key="4">
    <source>
        <dbReference type="PROSITE-ProRule" id="PRU10055"/>
    </source>
</evidence>
<evidence type="ECO:0000256" key="2">
    <source>
        <dbReference type="ARBA" id="ARBA00022801"/>
    </source>
</evidence>
<dbReference type="Pfam" id="PF00232">
    <property type="entry name" value="Glyco_hydro_1"/>
    <property type="match status" value="1"/>
</dbReference>
<dbReference type="AlphaFoldDB" id="A0A5K1IZK8"/>
<dbReference type="InterPro" id="IPR001360">
    <property type="entry name" value="Glyco_hydro_1"/>
</dbReference>
<dbReference type="PROSITE" id="PS00653">
    <property type="entry name" value="GLYCOSYL_HYDROL_F1_2"/>
    <property type="match status" value="1"/>
</dbReference>
<keyword evidence="3 5" id="KW-0326">Glycosidase</keyword>
<dbReference type="RefSeq" id="WP_152076421.1">
    <property type="nucleotide sequence ID" value="NZ_CAAKNU010000058.1"/>
</dbReference>
<name>A0A5K1IZK8_9ACTN</name>
<protein>
    <recommendedName>
        <fullName evidence="6">6-phospho-beta-galactosidase</fullName>
        <ecNumber evidence="6">3.2.1.85</ecNumber>
    </recommendedName>
</protein>
<dbReference type="PANTHER" id="PTHR10353">
    <property type="entry name" value="GLYCOSYL HYDROLASE"/>
    <property type="match status" value="1"/>
</dbReference>
<keyword evidence="2 5" id="KW-0378">Hydrolase</keyword>
<dbReference type="EMBL" id="CABWIE010000019">
    <property type="protein sequence ID" value="VWL95097.1"/>
    <property type="molecule type" value="Genomic_DNA"/>
</dbReference>
<evidence type="ECO:0000256" key="1">
    <source>
        <dbReference type="ARBA" id="ARBA00010838"/>
    </source>
</evidence>
<dbReference type="GO" id="GO:0033920">
    <property type="term" value="F:6-phospho-beta-galactosidase activity"/>
    <property type="evidence" value="ECO:0007669"/>
    <property type="project" value="UniProtKB-EC"/>
</dbReference>
<dbReference type="GO" id="GO:0008422">
    <property type="term" value="F:beta-glucosidase activity"/>
    <property type="evidence" value="ECO:0007669"/>
    <property type="project" value="TreeGrafter"/>
</dbReference>
<evidence type="ECO:0000256" key="5">
    <source>
        <dbReference type="RuleBase" id="RU004468"/>
    </source>
</evidence>
<sequence length="472" mass="53697">MTLLKRVKRLPEGFVWGAATAAYQVEGSTGKDGMGKTMWDDFLVSKGRFLPDPASDFYHRYPEDIRLAAEHGIKALRISISWARVFPNTDGDPNPVGVKYYHELFAECRKHGIEPYVTLHHLDSPIGMFSRGDWLNRANIDSFVNYAQFCFEEFTEVSQWFTINEPISLAFFQYVVAEFPPADLFNFSSSFQAMHNMALAHARVVKVFKEGGHQGRIGVIHALKPVYPIGDTPDNRHAAELWDAYLNRFLLDLTFFGKLTDRTSALIEEICGVQEASFSVEDGDYDEMQAAVGLNDYLGINYYQPQFVQAYAGENRSKYNATGEKGTTTLRMKGIAELVKNPDVPTTDWDWNIYPQGLYDILRQVDANYPAHPAIYITENGLGSKDALNAAGDFVDDDDRIDFIDQHLDALLKAREDGVDVRGYFVWSLQDQFSWSNGYNKRYGLFYIDFETQRRVIKKSALWSKEIASTID</sequence>
<dbReference type="InterPro" id="IPR005928">
    <property type="entry name" value="6P-beta-galactosidase"/>
</dbReference>
<proteinExistence type="inferred from homology"/>
<comment type="pathway">
    <text evidence="6">Carbohydrate metabolism; lactose degradation; D-galactose 6-phosphate and beta-D-glucose from lactose 6-phosphate: step 1/1.</text>
</comment>
<evidence type="ECO:0000313" key="8">
    <source>
        <dbReference type="Proteomes" id="UP000361836"/>
    </source>
</evidence>
<comment type="similarity">
    <text evidence="1">Belongs to the glycosyl hydrolase 1 family.</text>
</comment>
<dbReference type="NCBIfam" id="NF010036">
    <property type="entry name" value="PRK13511.1"/>
    <property type="match status" value="1"/>
</dbReference>
<dbReference type="InterPro" id="IPR018120">
    <property type="entry name" value="Glyco_hydro_1_AS"/>
</dbReference>
<dbReference type="InterPro" id="IPR017853">
    <property type="entry name" value="GH"/>
</dbReference>
<dbReference type="PROSITE" id="PS00572">
    <property type="entry name" value="GLYCOSYL_HYDROL_F1_1"/>
    <property type="match status" value="1"/>
</dbReference>
<dbReference type="GO" id="GO:0005829">
    <property type="term" value="C:cytosol"/>
    <property type="evidence" value="ECO:0007669"/>
    <property type="project" value="TreeGrafter"/>
</dbReference>